<dbReference type="RefSeq" id="XP_060345378.1">
    <property type="nucleotide sequence ID" value="XM_060495030.1"/>
</dbReference>
<name>A0ABQ9S9Q8_9PEZI</name>
<dbReference type="Proteomes" id="UP001241169">
    <property type="component" value="Unassembled WGS sequence"/>
</dbReference>
<evidence type="ECO:0000256" key="1">
    <source>
        <dbReference type="SAM" id="MobiDB-lite"/>
    </source>
</evidence>
<evidence type="ECO:0008006" key="4">
    <source>
        <dbReference type="Google" id="ProtNLM"/>
    </source>
</evidence>
<dbReference type="EMBL" id="MOPA01000009">
    <property type="protein sequence ID" value="KAK1531121.1"/>
    <property type="molecule type" value="Genomic_DNA"/>
</dbReference>
<sequence length="114" mass="13237">MKISAMLFFYLLQYFPLLFVYPKRFAFSLFFFIFLFFSESLRDQVRARKLKPNGGRGDGRTSGGRTWGMQVANPHKCRSGRRSRLSFAATVKLRMPLEGGCTTTPVDRWRQGRV</sequence>
<feature type="region of interest" description="Disordered" evidence="1">
    <location>
        <begin position="50"/>
        <end position="72"/>
    </location>
</feature>
<accession>A0ABQ9S9Q8</accession>
<organism evidence="2 3">
    <name type="scientific">Colletotrichum paranaense</name>
    <dbReference type="NCBI Taxonomy" id="1914294"/>
    <lineage>
        <taxon>Eukaryota</taxon>
        <taxon>Fungi</taxon>
        <taxon>Dikarya</taxon>
        <taxon>Ascomycota</taxon>
        <taxon>Pezizomycotina</taxon>
        <taxon>Sordariomycetes</taxon>
        <taxon>Hypocreomycetidae</taxon>
        <taxon>Glomerellales</taxon>
        <taxon>Glomerellaceae</taxon>
        <taxon>Colletotrichum</taxon>
        <taxon>Colletotrichum acutatum species complex</taxon>
    </lineage>
</organism>
<evidence type="ECO:0000313" key="3">
    <source>
        <dbReference type="Proteomes" id="UP001241169"/>
    </source>
</evidence>
<evidence type="ECO:0000313" key="2">
    <source>
        <dbReference type="EMBL" id="KAK1531121.1"/>
    </source>
</evidence>
<protein>
    <recommendedName>
        <fullName evidence="4">Secreted protein</fullName>
    </recommendedName>
</protein>
<feature type="compositionally biased region" description="Gly residues" evidence="1">
    <location>
        <begin position="54"/>
        <end position="66"/>
    </location>
</feature>
<gene>
    <name evidence="2" type="ORF">CPAR01_10770</name>
</gene>
<comment type="caution">
    <text evidence="2">The sequence shown here is derived from an EMBL/GenBank/DDBJ whole genome shotgun (WGS) entry which is preliminary data.</text>
</comment>
<reference evidence="2 3" key="1">
    <citation type="submission" date="2016-10" db="EMBL/GenBank/DDBJ databases">
        <title>The genome sequence of Colletotrichum fioriniae PJ7.</title>
        <authorList>
            <person name="Baroncelli R."/>
        </authorList>
    </citation>
    <scope>NUCLEOTIDE SEQUENCE [LARGE SCALE GENOMIC DNA]</scope>
    <source>
        <strain evidence="2 3">IMI 384185</strain>
    </source>
</reference>
<keyword evidence="3" id="KW-1185">Reference proteome</keyword>
<proteinExistence type="predicted"/>
<dbReference type="GeneID" id="85378929"/>